<reference evidence="7" key="1">
    <citation type="submission" date="2018-06" db="EMBL/GenBank/DDBJ databases">
        <authorList>
            <person name="Zhirakovskaya E."/>
        </authorList>
    </citation>
    <scope>NUCLEOTIDE SEQUENCE</scope>
</reference>
<evidence type="ECO:0000259" key="6">
    <source>
        <dbReference type="Pfam" id="PF00520"/>
    </source>
</evidence>
<keyword evidence="2 5" id="KW-0812">Transmembrane</keyword>
<evidence type="ECO:0000256" key="4">
    <source>
        <dbReference type="ARBA" id="ARBA00023136"/>
    </source>
</evidence>
<feature type="transmembrane region" description="Helical" evidence="5">
    <location>
        <begin position="204"/>
        <end position="230"/>
    </location>
</feature>
<dbReference type="InterPro" id="IPR003915">
    <property type="entry name" value="PKD_2"/>
</dbReference>
<feature type="transmembrane region" description="Helical" evidence="5">
    <location>
        <begin position="142"/>
        <end position="162"/>
    </location>
</feature>
<dbReference type="InterPro" id="IPR043203">
    <property type="entry name" value="VGCC_Ca_Na"/>
</dbReference>
<proteinExistence type="predicted"/>
<sequence>MTTNAITLQERFLHIRENKVFEAFVIGIIIVSALVIGAKTYAINEQILIVFNVLDIAITLFFLTEIIIRMIAEHNMKAFFKKGWNVFDFIIVTASLIPVDESEMVLLGRLLRIFRALRLISVIPELRILLNAFLKAIPRMGYVSLLMFIFFYIYAAMGSIFFSKVNPELWDNISISMLTLFRVATFEDWTDVMYETMDIYPLSWIFYLSFIFIVAFVFLNMMIGIVLEVLQREHEQFDRESGQGEAGEVHWLREHTELIEQRLERMEAMLEDIQGKPHTNSKHS</sequence>
<dbReference type="Pfam" id="PF00520">
    <property type="entry name" value="Ion_trans"/>
    <property type="match status" value="1"/>
</dbReference>
<gene>
    <name evidence="7" type="ORF">MNBD_GAMMA26-477</name>
</gene>
<protein>
    <recommendedName>
        <fullName evidence="6">Ion transport domain-containing protein</fullName>
    </recommendedName>
</protein>
<evidence type="ECO:0000256" key="2">
    <source>
        <dbReference type="ARBA" id="ARBA00022692"/>
    </source>
</evidence>
<accession>A0A3B1BQ03</accession>
<evidence type="ECO:0000256" key="1">
    <source>
        <dbReference type="ARBA" id="ARBA00004141"/>
    </source>
</evidence>
<dbReference type="Gene3D" id="1.10.287.70">
    <property type="match status" value="1"/>
</dbReference>
<feature type="transmembrane region" description="Helical" evidence="5">
    <location>
        <begin position="20"/>
        <end position="41"/>
    </location>
</feature>
<dbReference type="GO" id="GO:0005509">
    <property type="term" value="F:calcium ion binding"/>
    <property type="evidence" value="ECO:0007669"/>
    <property type="project" value="InterPro"/>
</dbReference>
<evidence type="ECO:0000256" key="5">
    <source>
        <dbReference type="SAM" id="Phobius"/>
    </source>
</evidence>
<evidence type="ECO:0000256" key="3">
    <source>
        <dbReference type="ARBA" id="ARBA00022989"/>
    </source>
</evidence>
<dbReference type="EMBL" id="UOFX01000016">
    <property type="protein sequence ID" value="VAX06727.1"/>
    <property type="molecule type" value="Genomic_DNA"/>
</dbReference>
<keyword evidence="4 5" id="KW-0472">Membrane</keyword>
<dbReference type="PANTHER" id="PTHR10037">
    <property type="entry name" value="VOLTAGE-GATED CATION CHANNEL CALCIUM AND SODIUM"/>
    <property type="match status" value="1"/>
</dbReference>
<dbReference type="SUPFAM" id="SSF81324">
    <property type="entry name" value="Voltage-gated potassium channels"/>
    <property type="match status" value="1"/>
</dbReference>
<comment type="subcellular location">
    <subcellularLocation>
        <location evidence="1">Membrane</location>
        <topology evidence="1">Multi-pass membrane protein</topology>
    </subcellularLocation>
</comment>
<name>A0A3B1BQ03_9ZZZZ</name>
<feature type="domain" description="Ion transport" evidence="6">
    <location>
        <begin position="18"/>
        <end position="236"/>
    </location>
</feature>
<feature type="transmembrane region" description="Helical" evidence="5">
    <location>
        <begin position="47"/>
        <end position="71"/>
    </location>
</feature>
<organism evidence="7">
    <name type="scientific">hydrothermal vent metagenome</name>
    <dbReference type="NCBI Taxonomy" id="652676"/>
    <lineage>
        <taxon>unclassified sequences</taxon>
        <taxon>metagenomes</taxon>
        <taxon>ecological metagenomes</taxon>
    </lineage>
</organism>
<dbReference type="InterPro" id="IPR005821">
    <property type="entry name" value="Ion_trans_dom"/>
</dbReference>
<dbReference type="Gene3D" id="1.20.120.350">
    <property type="entry name" value="Voltage-gated potassium channels. Chain C"/>
    <property type="match status" value="1"/>
</dbReference>
<dbReference type="InterPro" id="IPR027359">
    <property type="entry name" value="Volt_channel_dom_sf"/>
</dbReference>
<dbReference type="GO" id="GO:0005248">
    <property type="term" value="F:voltage-gated sodium channel activity"/>
    <property type="evidence" value="ECO:0007669"/>
    <property type="project" value="TreeGrafter"/>
</dbReference>
<dbReference type="GO" id="GO:0001518">
    <property type="term" value="C:voltage-gated sodium channel complex"/>
    <property type="evidence" value="ECO:0007669"/>
    <property type="project" value="TreeGrafter"/>
</dbReference>
<dbReference type="AlphaFoldDB" id="A0A3B1BQ03"/>
<dbReference type="PANTHER" id="PTHR10037:SF62">
    <property type="entry name" value="SODIUM CHANNEL PROTEIN 60E"/>
    <property type="match status" value="1"/>
</dbReference>
<dbReference type="PRINTS" id="PR01433">
    <property type="entry name" value="POLYCYSTIN2"/>
</dbReference>
<evidence type="ECO:0000313" key="7">
    <source>
        <dbReference type="EMBL" id="VAX06727.1"/>
    </source>
</evidence>
<keyword evidence="3 5" id="KW-1133">Transmembrane helix</keyword>